<keyword evidence="5" id="KW-1185">Reference proteome</keyword>
<evidence type="ECO:0000313" key="5">
    <source>
        <dbReference type="Proteomes" id="UP000624041"/>
    </source>
</evidence>
<name>A0A918CZA7_9BACI</name>
<dbReference type="EMBL" id="BMOS01000003">
    <property type="protein sequence ID" value="GGN51813.1"/>
    <property type="molecule type" value="Genomic_DNA"/>
</dbReference>
<protein>
    <submittedName>
        <fullName evidence="4">Amidohydrolase</fullName>
    </submittedName>
</protein>
<dbReference type="Proteomes" id="UP000624041">
    <property type="component" value="Unassembled WGS sequence"/>
</dbReference>
<dbReference type="CDD" id="cd08021">
    <property type="entry name" value="M20_Acy1_YhaA-like"/>
    <property type="match status" value="1"/>
</dbReference>
<dbReference type="InterPro" id="IPR011650">
    <property type="entry name" value="Peptidase_M20_dimer"/>
</dbReference>
<dbReference type="PANTHER" id="PTHR11014">
    <property type="entry name" value="PEPTIDASE M20 FAMILY MEMBER"/>
    <property type="match status" value="1"/>
</dbReference>
<dbReference type="Pfam" id="PF07687">
    <property type="entry name" value="M20_dimer"/>
    <property type="match status" value="1"/>
</dbReference>
<evidence type="ECO:0000313" key="4">
    <source>
        <dbReference type="EMBL" id="GGN51813.1"/>
    </source>
</evidence>
<evidence type="ECO:0000259" key="3">
    <source>
        <dbReference type="Pfam" id="PF07687"/>
    </source>
</evidence>
<dbReference type="GO" id="GO:0050118">
    <property type="term" value="F:N-acetyldiaminopimelate deacetylase activity"/>
    <property type="evidence" value="ECO:0007669"/>
    <property type="project" value="UniProtKB-ARBA"/>
</dbReference>
<dbReference type="Pfam" id="PF01546">
    <property type="entry name" value="Peptidase_M20"/>
    <property type="match status" value="1"/>
</dbReference>
<feature type="binding site" evidence="2">
    <location>
        <position position="173"/>
    </location>
    <ligand>
        <name>Mn(2+)</name>
        <dbReference type="ChEBI" id="CHEBI:29035"/>
        <label>1</label>
    </ligand>
</feature>
<dbReference type="PANTHER" id="PTHR11014:SF63">
    <property type="entry name" value="METALLOPEPTIDASE, PUTATIVE (AFU_ORTHOLOGUE AFUA_6G09600)-RELATED"/>
    <property type="match status" value="1"/>
</dbReference>
<feature type="binding site" evidence="2">
    <location>
        <position position="112"/>
    </location>
    <ligand>
        <name>Mn(2+)</name>
        <dbReference type="ChEBI" id="CHEBI:29035"/>
        <label>2</label>
    </ligand>
</feature>
<dbReference type="GO" id="GO:0019877">
    <property type="term" value="P:diaminopimelate biosynthetic process"/>
    <property type="evidence" value="ECO:0007669"/>
    <property type="project" value="UniProtKB-ARBA"/>
</dbReference>
<dbReference type="InterPro" id="IPR017439">
    <property type="entry name" value="Amidohydrolase"/>
</dbReference>
<dbReference type="InterPro" id="IPR036264">
    <property type="entry name" value="Bact_exopeptidase_dim_dom"/>
</dbReference>
<proteinExistence type="predicted"/>
<dbReference type="RefSeq" id="WP_188856008.1">
    <property type="nucleotide sequence ID" value="NZ_BMOS01000003.1"/>
</dbReference>
<reference evidence="4" key="2">
    <citation type="submission" date="2020-09" db="EMBL/GenBank/DDBJ databases">
        <authorList>
            <person name="Sun Q."/>
            <person name="Ohkuma M."/>
        </authorList>
    </citation>
    <scope>NUCLEOTIDE SEQUENCE</scope>
    <source>
        <strain evidence="4">JCM 17251</strain>
    </source>
</reference>
<gene>
    <name evidence="4" type="ORF">GCM10007971_06680</name>
</gene>
<accession>A0A918CZA7</accession>
<keyword evidence="2" id="KW-0464">Manganese</keyword>
<reference evidence="4" key="1">
    <citation type="journal article" date="2014" name="Int. J. Syst. Evol. Microbiol.">
        <title>Complete genome sequence of Corynebacterium casei LMG S-19264T (=DSM 44701T), isolated from a smear-ripened cheese.</title>
        <authorList>
            <consortium name="US DOE Joint Genome Institute (JGI-PGF)"/>
            <person name="Walter F."/>
            <person name="Albersmeier A."/>
            <person name="Kalinowski J."/>
            <person name="Ruckert C."/>
        </authorList>
    </citation>
    <scope>NUCLEOTIDE SEQUENCE</scope>
    <source>
        <strain evidence="4">JCM 17251</strain>
    </source>
</reference>
<dbReference type="SUPFAM" id="SSF55031">
    <property type="entry name" value="Bacterial exopeptidase dimerisation domain"/>
    <property type="match status" value="1"/>
</dbReference>
<dbReference type="InterPro" id="IPR002933">
    <property type="entry name" value="Peptidase_M20"/>
</dbReference>
<comment type="cofactor">
    <cofactor evidence="2">
        <name>Mn(2+)</name>
        <dbReference type="ChEBI" id="CHEBI:29035"/>
    </cofactor>
    <text evidence="2">The Mn(2+) ion enhances activity.</text>
</comment>
<feature type="binding site" evidence="2">
    <location>
        <position position="372"/>
    </location>
    <ligand>
        <name>Mn(2+)</name>
        <dbReference type="ChEBI" id="CHEBI:29035"/>
        <label>2</label>
    </ligand>
</feature>
<keyword evidence="2" id="KW-0479">Metal-binding</keyword>
<feature type="domain" description="Peptidase M20 dimerisation" evidence="3">
    <location>
        <begin position="197"/>
        <end position="288"/>
    </location>
</feature>
<organism evidence="4 5">
    <name type="scientific">Oceanobacillus indicireducens</name>
    <dbReference type="NCBI Taxonomy" id="1004261"/>
    <lineage>
        <taxon>Bacteria</taxon>
        <taxon>Bacillati</taxon>
        <taxon>Bacillota</taxon>
        <taxon>Bacilli</taxon>
        <taxon>Bacillales</taxon>
        <taxon>Bacillaceae</taxon>
        <taxon>Oceanobacillus</taxon>
    </lineage>
</organism>
<evidence type="ECO:0000256" key="1">
    <source>
        <dbReference type="ARBA" id="ARBA00022801"/>
    </source>
</evidence>
<sequence>MTTTKRSDQLTTIFKGIEDNFEQMKNWRRHMHMNPELSFEEVHTAKYIEEQLNNFGLEVKTQIGGKNGLIGILQGDKPGKTIALRADFDALPIDDEKEVPYKSTKPGIMHACGHDGHTSALLGTAAVLSEHRDKLNGNVIFVFQPAEERPPGGAKFMIEEGILDNVDYVFGAHLASEIPLGKVGVGPGFQMAAVDKFEINIQGLGGHGARPHESIDSLVIGTSVVEALQKIVSRNIDPLKSAVVTIGVFQAGNAFNVIPDSARIEGTVRTFDADVRDKVQEKINSIVAGITSAFDATYEIDYLRGYPALYNHEKETAIVREILSESFSEENVTELEPTMGAEDFSYFLEKKPGTYFRVGSRNENEATHYPHHHPKFDFDERALVNISKSFVRIVSHYLIEETANE</sequence>
<dbReference type="SUPFAM" id="SSF53187">
    <property type="entry name" value="Zn-dependent exopeptidases"/>
    <property type="match status" value="1"/>
</dbReference>
<comment type="caution">
    <text evidence="4">The sequence shown here is derived from an EMBL/GenBank/DDBJ whole genome shotgun (WGS) entry which is preliminary data.</text>
</comment>
<dbReference type="AlphaFoldDB" id="A0A918CZA7"/>
<keyword evidence="1" id="KW-0378">Hydrolase</keyword>
<dbReference type="FunFam" id="3.30.70.360:FF:000001">
    <property type="entry name" value="N-acetyldiaminopimelate deacetylase"/>
    <property type="match status" value="1"/>
</dbReference>
<dbReference type="PIRSF" id="PIRSF005962">
    <property type="entry name" value="Pept_M20D_amidohydro"/>
    <property type="match status" value="1"/>
</dbReference>
<dbReference type="NCBIfam" id="TIGR01891">
    <property type="entry name" value="amidohydrolases"/>
    <property type="match status" value="1"/>
</dbReference>
<dbReference type="Gene3D" id="3.30.70.360">
    <property type="match status" value="1"/>
</dbReference>
<dbReference type="Gene3D" id="3.40.630.10">
    <property type="entry name" value="Zn peptidases"/>
    <property type="match status" value="1"/>
</dbReference>
<feature type="binding site" evidence="2">
    <location>
        <position position="148"/>
    </location>
    <ligand>
        <name>Mn(2+)</name>
        <dbReference type="ChEBI" id="CHEBI:29035"/>
        <label>2</label>
    </ligand>
</feature>
<dbReference type="GO" id="GO:0046872">
    <property type="term" value="F:metal ion binding"/>
    <property type="evidence" value="ECO:0007669"/>
    <property type="project" value="UniProtKB-KW"/>
</dbReference>
<evidence type="ECO:0000256" key="2">
    <source>
        <dbReference type="PIRSR" id="PIRSR005962-1"/>
    </source>
</evidence>
<feature type="binding site" evidence="2">
    <location>
        <position position="114"/>
    </location>
    <ligand>
        <name>Mn(2+)</name>
        <dbReference type="ChEBI" id="CHEBI:29035"/>
        <label>2</label>
    </ligand>
</feature>